<feature type="region of interest" description="Disordered" evidence="1">
    <location>
        <begin position="275"/>
        <end position="339"/>
    </location>
</feature>
<reference evidence="2 3" key="1">
    <citation type="submission" date="2015-04" db="EMBL/GenBank/DDBJ databases">
        <title>Lasius niger genome sequencing.</title>
        <authorList>
            <person name="Konorov E.A."/>
            <person name="Nikitin M.A."/>
            <person name="Kirill M.V."/>
            <person name="Chang P."/>
        </authorList>
    </citation>
    <scope>NUCLEOTIDE SEQUENCE [LARGE SCALE GENOMIC DNA]</scope>
    <source>
        <tissue evidence="2">Whole</tissue>
    </source>
</reference>
<feature type="region of interest" description="Disordered" evidence="1">
    <location>
        <begin position="165"/>
        <end position="230"/>
    </location>
</feature>
<dbReference type="PaxDb" id="67767-A0A0J7NV65"/>
<proteinExistence type="predicted"/>
<dbReference type="EMBL" id="LBMM01001456">
    <property type="protein sequence ID" value="KMQ96285.1"/>
    <property type="molecule type" value="Genomic_DNA"/>
</dbReference>
<feature type="compositionally biased region" description="Basic and acidic residues" evidence="1">
    <location>
        <begin position="565"/>
        <end position="578"/>
    </location>
</feature>
<feature type="region of interest" description="Disordered" evidence="1">
    <location>
        <begin position="642"/>
        <end position="731"/>
    </location>
</feature>
<evidence type="ECO:0000313" key="3">
    <source>
        <dbReference type="Proteomes" id="UP000036403"/>
    </source>
</evidence>
<feature type="compositionally biased region" description="Basic and acidic residues" evidence="1">
    <location>
        <begin position="291"/>
        <end position="301"/>
    </location>
</feature>
<organism evidence="2 3">
    <name type="scientific">Lasius niger</name>
    <name type="common">Black garden ant</name>
    <dbReference type="NCBI Taxonomy" id="67767"/>
    <lineage>
        <taxon>Eukaryota</taxon>
        <taxon>Metazoa</taxon>
        <taxon>Ecdysozoa</taxon>
        <taxon>Arthropoda</taxon>
        <taxon>Hexapoda</taxon>
        <taxon>Insecta</taxon>
        <taxon>Pterygota</taxon>
        <taxon>Neoptera</taxon>
        <taxon>Endopterygota</taxon>
        <taxon>Hymenoptera</taxon>
        <taxon>Apocrita</taxon>
        <taxon>Aculeata</taxon>
        <taxon>Formicoidea</taxon>
        <taxon>Formicidae</taxon>
        <taxon>Formicinae</taxon>
        <taxon>Lasius</taxon>
        <taxon>Lasius</taxon>
    </lineage>
</organism>
<evidence type="ECO:0000256" key="1">
    <source>
        <dbReference type="SAM" id="MobiDB-lite"/>
    </source>
</evidence>
<feature type="compositionally biased region" description="Basic and acidic residues" evidence="1">
    <location>
        <begin position="182"/>
        <end position="195"/>
    </location>
</feature>
<feature type="compositionally biased region" description="Polar residues" evidence="1">
    <location>
        <begin position="318"/>
        <end position="327"/>
    </location>
</feature>
<dbReference type="OrthoDB" id="7698744at2759"/>
<comment type="caution">
    <text evidence="2">The sequence shown here is derived from an EMBL/GenBank/DDBJ whole genome shotgun (WGS) entry which is preliminary data.</text>
</comment>
<feature type="compositionally biased region" description="Basic and acidic residues" evidence="1">
    <location>
        <begin position="703"/>
        <end position="718"/>
    </location>
</feature>
<protein>
    <submittedName>
        <fullName evidence="2">Microtubule-associated protein 1b-like protein</fullName>
    </submittedName>
</protein>
<feature type="region of interest" description="Disordered" evidence="1">
    <location>
        <begin position="565"/>
        <end position="587"/>
    </location>
</feature>
<gene>
    <name evidence="2" type="ORF">RF55_3439</name>
</gene>
<keyword evidence="3" id="KW-1185">Reference proteome</keyword>
<dbReference type="Proteomes" id="UP000036403">
    <property type="component" value="Unassembled WGS sequence"/>
</dbReference>
<feature type="compositionally biased region" description="Basic and acidic residues" evidence="1">
    <location>
        <begin position="204"/>
        <end position="230"/>
    </location>
</feature>
<accession>A0A0J7NV65</accession>
<name>A0A0J7NV65_LASNI</name>
<feature type="region of interest" description="Disordered" evidence="1">
    <location>
        <begin position="774"/>
        <end position="834"/>
    </location>
</feature>
<feature type="compositionally biased region" description="Basic and acidic residues" evidence="1">
    <location>
        <begin position="649"/>
        <end position="658"/>
    </location>
</feature>
<feature type="compositionally biased region" description="Basic and acidic residues" evidence="1">
    <location>
        <begin position="672"/>
        <end position="682"/>
    </location>
</feature>
<dbReference type="AlphaFoldDB" id="A0A0J7NV65"/>
<sequence>MCAFSSTSVLHIDEKTVGGRERFLTWLKDIFNKPVVAEDRNHEADTSIVTIDRGATTLDHPEITVSKRPAGSSGKVDVVNQNLANFNATSTTKFEDGNFSNGKYNARNEEKRANSISHDDSDVTAYYRRYTSPRHCYRLPPRTKQPQLLETCALNRNIGVSSTRAIADFAPRNSKPPVREPNVPEKREKKDERRDKKERKKPVIRTDGESADSSENRAEMVADDNPKGDLDTAFRYEWGVKLAEEEPAAEVSDNDNLAEKSRRYVTKRFWGVSLKQPRPDVGDASSPTSKGPERNAEEHRNASPIAQHGDTIADETRSSNVSSTLNLSAREPDEASNLKGTTAEYLSTPSYRANLVSPSGDSITARQEKTDSFLSSEALRRIMRTSSDVLEETIAIDNEYNVPEGATLDTEITAWRNLAMRSRAVPRKEDCMSLVNVENMEMVSIRPEAPQPKLDVRVVKSTEDTLEELGQSNAGYKDVKSMEIKHFGSPQKPDGYVSSKRLHTACMQIRYPHRRISSIATLSINSVPVDKTTRMKCSRLTSAFSTDPESSKEVIIKTLNQQSKEGIESKSWNKEGKSNDSNANNLLSIKRPLSPSLESRTFSSSNQKPLDTDKNVIANKEMEISLNPPQTAGHCKKVVRLPVSSESAQKNESHFKNEDELERYENPNASYMDKDLRNKDSSYIDFDTPSADSGPVKSSNAKLGEEDSKSDAEGDKNATLENAEDEYIVDGDYVRLPGDPYPYSRENLDKWRASRFRDLVRRPIEVTKFDSVSVSRRPSPRNANDEAYANNDVARDSHAGAVMKTSGSGDGAAAKNAERGSASGFHVSPRSQRVASDCLRGDAADALGLRRWTEAFSRLDVAVDGVMVEGGDDDDDDASSRAYHQ</sequence>
<evidence type="ECO:0000313" key="2">
    <source>
        <dbReference type="EMBL" id="KMQ96285.1"/>
    </source>
</evidence>